<dbReference type="EMBL" id="JACRYT010000003">
    <property type="protein sequence ID" value="MBC6679265.1"/>
    <property type="molecule type" value="Genomic_DNA"/>
</dbReference>
<gene>
    <name evidence="2" type="ORF">H9L42_05420</name>
</gene>
<feature type="transmembrane region" description="Helical" evidence="1">
    <location>
        <begin position="32"/>
        <end position="51"/>
    </location>
</feature>
<accession>A0A923NMF7</accession>
<keyword evidence="1" id="KW-1133">Transmembrane helix</keyword>
<dbReference type="RefSeq" id="WP_187302363.1">
    <property type="nucleotide sequence ID" value="NZ_JACRYT010000003.1"/>
</dbReference>
<keyword evidence="3" id="KW-1185">Reference proteome</keyword>
<sequence>MKKISLRALMFVQAIIAFCIPVYYHLMVVYKLNSNAPVWIVIILLAVVSWLKKNSDVMDEYAKKTVQIADAICFKAALIFMGIIIFPFLLLDGTSPYLTGYLLTGGIFILVLIRAIVFYWIDKNGME</sequence>
<feature type="transmembrane region" description="Helical" evidence="1">
    <location>
        <begin position="7"/>
        <end position="26"/>
    </location>
</feature>
<organism evidence="2 3">
    <name type="scientific">Zhenpiania hominis</name>
    <dbReference type="NCBI Taxonomy" id="2763644"/>
    <lineage>
        <taxon>Bacteria</taxon>
        <taxon>Bacillati</taxon>
        <taxon>Bacillota</taxon>
        <taxon>Clostridia</taxon>
        <taxon>Peptostreptococcales</taxon>
        <taxon>Anaerovoracaceae</taxon>
        <taxon>Zhenpiania</taxon>
    </lineage>
</organism>
<dbReference type="Proteomes" id="UP000602647">
    <property type="component" value="Unassembled WGS sequence"/>
</dbReference>
<keyword evidence="1" id="KW-0472">Membrane</keyword>
<protein>
    <submittedName>
        <fullName evidence="2">Uncharacterized protein</fullName>
    </submittedName>
</protein>
<evidence type="ECO:0000256" key="1">
    <source>
        <dbReference type="SAM" id="Phobius"/>
    </source>
</evidence>
<evidence type="ECO:0000313" key="2">
    <source>
        <dbReference type="EMBL" id="MBC6679265.1"/>
    </source>
</evidence>
<comment type="caution">
    <text evidence="2">The sequence shown here is derived from an EMBL/GenBank/DDBJ whole genome shotgun (WGS) entry which is preliminary data.</text>
</comment>
<evidence type="ECO:0000313" key="3">
    <source>
        <dbReference type="Proteomes" id="UP000602647"/>
    </source>
</evidence>
<proteinExistence type="predicted"/>
<name>A0A923NMF7_9FIRM</name>
<feature type="transmembrane region" description="Helical" evidence="1">
    <location>
        <begin position="97"/>
        <end position="121"/>
    </location>
</feature>
<dbReference type="AlphaFoldDB" id="A0A923NMF7"/>
<keyword evidence="1" id="KW-0812">Transmembrane</keyword>
<feature type="transmembrane region" description="Helical" evidence="1">
    <location>
        <begin position="72"/>
        <end position="91"/>
    </location>
</feature>
<reference evidence="2" key="1">
    <citation type="submission" date="2020-08" db="EMBL/GenBank/DDBJ databases">
        <title>Genome public.</title>
        <authorList>
            <person name="Liu C."/>
            <person name="Sun Q."/>
        </authorList>
    </citation>
    <scope>NUCLEOTIDE SEQUENCE</scope>
    <source>
        <strain evidence="2">BX12</strain>
    </source>
</reference>